<proteinExistence type="predicted"/>
<dbReference type="EMBL" id="ML978069">
    <property type="protein sequence ID" value="KAF2016361.1"/>
    <property type="molecule type" value="Genomic_DNA"/>
</dbReference>
<organism evidence="1 2">
    <name type="scientific">Aaosphaeria arxii CBS 175.79</name>
    <dbReference type="NCBI Taxonomy" id="1450172"/>
    <lineage>
        <taxon>Eukaryota</taxon>
        <taxon>Fungi</taxon>
        <taxon>Dikarya</taxon>
        <taxon>Ascomycota</taxon>
        <taxon>Pezizomycotina</taxon>
        <taxon>Dothideomycetes</taxon>
        <taxon>Pleosporomycetidae</taxon>
        <taxon>Pleosporales</taxon>
        <taxon>Pleosporales incertae sedis</taxon>
        <taxon>Aaosphaeria</taxon>
    </lineage>
</organism>
<evidence type="ECO:0000313" key="2">
    <source>
        <dbReference type="Proteomes" id="UP000799778"/>
    </source>
</evidence>
<dbReference type="GeneID" id="54279208"/>
<evidence type="ECO:0000313" key="1">
    <source>
        <dbReference type="EMBL" id="KAF2016361.1"/>
    </source>
</evidence>
<keyword evidence="2" id="KW-1185">Reference proteome</keyword>
<dbReference type="AlphaFoldDB" id="A0A6A5XUH6"/>
<sequence>MGTPPHVTLAVTLSSTALWGVRSHVFNMTFIYILGPAAPRLSFFPIGLLFNPCNSTTLRCMFLHISRCDKCRPPTLWLYTDIRRATVLMR</sequence>
<gene>
    <name evidence="1" type="ORF">BU24DRAFT_200545</name>
</gene>
<reference evidence="1" key="1">
    <citation type="journal article" date="2020" name="Stud. Mycol.">
        <title>101 Dothideomycetes genomes: a test case for predicting lifestyles and emergence of pathogens.</title>
        <authorList>
            <person name="Haridas S."/>
            <person name="Albert R."/>
            <person name="Binder M."/>
            <person name="Bloem J."/>
            <person name="Labutti K."/>
            <person name="Salamov A."/>
            <person name="Andreopoulos B."/>
            <person name="Baker S."/>
            <person name="Barry K."/>
            <person name="Bills G."/>
            <person name="Bluhm B."/>
            <person name="Cannon C."/>
            <person name="Castanera R."/>
            <person name="Culley D."/>
            <person name="Daum C."/>
            <person name="Ezra D."/>
            <person name="Gonzalez J."/>
            <person name="Henrissat B."/>
            <person name="Kuo A."/>
            <person name="Liang C."/>
            <person name="Lipzen A."/>
            <person name="Lutzoni F."/>
            <person name="Magnuson J."/>
            <person name="Mondo S."/>
            <person name="Nolan M."/>
            <person name="Ohm R."/>
            <person name="Pangilinan J."/>
            <person name="Park H.-J."/>
            <person name="Ramirez L."/>
            <person name="Alfaro M."/>
            <person name="Sun H."/>
            <person name="Tritt A."/>
            <person name="Yoshinaga Y."/>
            <person name="Zwiers L.-H."/>
            <person name="Turgeon B."/>
            <person name="Goodwin S."/>
            <person name="Spatafora J."/>
            <person name="Crous P."/>
            <person name="Grigoriev I."/>
        </authorList>
    </citation>
    <scope>NUCLEOTIDE SEQUENCE</scope>
    <source>
        <strain evidence="1">CBS 175.79</strain>
    </source>
</reference>
<name>A0A6A5XUH6_9PLEO</name>
<protein>
    <submittedName>
        <fullName evidence="1">Uncharacterized protein</fullName>
    </submittedName>
</protein>
<dbReference type="Proteomes" id="UP000799778">
    <property type="component" value="Unassembled WGS sequence"/>
</dbReference>
<accession>A0A6A5XUH6</accession>
<dbReference type="RefSeq" id="XP_033384700.1">
    <property type="nucleotide sequence ID" value="XM_033521811.1"/>
</dbReference>